<accession>A0A5K3FTP1</accession>
<dbReference type="WBParaSite" id="MCU_011597-RA">
    <property type="protein sequence ID" value="MCU_011597-RA"/>
    <property type="gene ID" value="MCU_011597"/>
</dbReference>
<organism evidence="1">
    <name type="scientific">Mesocestoides corti</name>
    <name type="common">Flatworm</name>
    <dbReference type="NCBI Taxonomy" id="53468"/>
    <lineage>
        <taxon>Eukaryota</taxon>
        <taxon>Metazoa</taxon>
        <taxon>Spiralia</taxon>
        <taxon>Lophotrochozoa</taxon>
        <taxon>Platyhelminthes</taxon>
        <taxon>Cestoda</taxon>
        <taxon>Eucestoda</taxon>
        <taxon>Cyclophyllidea</taxon>
        <taxon>Mesocestoididae</taxon>
        <taxon>Mesocestoides</taxon>
    </lineage>
</organism>
<dbReference type="AlphaFoldDB" id="A0A5K3FTP1"/>
<reference evidence="1" key="1">
    <citation type="submission" date="2019-11" db="UniProtKB">
        <authorList>
            <consortium name="WormBaseParasite"/>
        </authorList>
    </citation>
    <scope>IDENTIFICATION</scope>
</reference>
<protein>
    <submittedName>
        <fullName evidence="1">Uncharacterized protein</fullName>
    </submittedName>
</protein>
<name>A0A5K3FTP1_MESCO</name>
<sequence>MPPPTPIMSSSVLIGKTEGCAMATVGSGFHGSIASPLPLHQTHHQSDISDANAIPFGIPFIPTLQLTSASRNATPTIDSCAHPTNLELCLLAPFLTCPIPQF</sequence>
<evidence type="ECO:0000313" key="1">
    <source>
        <dbReference type="WBParaSite" id="MCU_011597-RA"/>
    </source>
</evidence>
<proteinExistence type="predicted"/>